<accession>A0ABM4B7L6</accession>
<feature type="region of interest" description="Disordered" evidence="1">
    <location>
        <begin position="604"/>
        <end position="623"/>
    </location>
</feature>
<feature type="domain" description="Little elongation complex subunit 2 C-terminal" evidence="2">
    <location>
        <begin position="384"/>
        <end position="562"/>
    </location>
</feature>
<feature type="compositionally biased region" description="Basic residues" evidence="1">
    <location>
        <begin position="607"/>
        <end position="617"/>
    </location>
</feature>
<reference evidence="4" key="2">
    <citation type="submission" date="2025-08" db="UniProtKB">
        <authorList>
            <consortium name="RefSeq"/>
        </authorList>
    </citation>
    <scope>IDENTIFICATION</scope>
</reference>
<evidence type="ECO:0000313" key="4">
    <source>
        <dbReference type="RefSeq" id="XP_065644855.1"/>
    </source>
</evidence>
<dbReference type="Proteomes" id="UP001652625">
    <property type="component" value="Chromosome 01"/>
</dbReference>
<dbReference type="Pfam" id="PF10505">
    <property type="entry name" value="NARG2_C"/>
    <property type="match status" value="1"/>
</dbReference>
<dbReference type="InterPro" id="IPR019535">
    <property type="entry name" value="ICE2_C"/>
</dbReference>
<sequence length="665" mass="77302">MDDDGMVMDDDDDEMNMDEEEIIKDKVRNKDEGDIFLNWNKTAYVPEPHLITEEAFNSLQPSYEKYFLKFWQNSDVDVNNKELTNVTSMLPKPAKDMLSDTTVLLNRNKNITLDTAIKPHQLQLLNHTKYHILSEPKRFSCISEADVSFYIANYNKLQHLDDEKNKQRFKEIQLRITKEQQEYQSFLRFSAQQHLNDYLYISSSVKEKLQNENFKEVVAVLEQKNAYSQIQTIEIIQENKKTPFNFIGNVCSQKQVDILKPSSCLNNLSQRINPCAKLNLSEKDILNLSVTEESLFYIKEESFINIVESFVLNKCEWLIPITVTSNNGKMSKTVLVENPFPKRSITARDAYAKYYEKPLKDLYCDSQGRTEPRGPSVNAFLCGEFKLLIETEIDYIDPSTNRTYSLLPKAEMQCSVGFELFSVVELCKAWWKSRIANTDFIVCSRIDVRNDCLARTDIYSRDMLCSHGSPYNPNIYFSYLNQLLDNLCKCEPGEYLLERSADNKNLLLFKKNGNGLITLDMKYSDRVLKKYFFKELEFPWLPIDCNIGNQLIANKVIPCLFPRCIKKPSKKSKRSRKSKTRTRKNTPLTSSALANEVNIFNEDQNRLKRSRKSRTQKRTNIPSISSTSANEVDFFSEDVPRALTLKKRQNIAKPYISTHEDIIEF</sequence>
<evidence type="ECO:0000313" key="3">
    <source>
        <dbReference type="Proteomes" id="UP001652625"/>
    </source>
</evidence>
<name>A0ABM4B7L6_HYDVU</name>
<dbReference type="RefSeq" id="XP_065644855.1">
    <property type="nucleotide sequence ID" value="XM_065788783.1"/>
</dbReference>
<keyword evidence="3" id="KW-1185">Reference proteome</keyword>
<dbReference type="PANTHER" id="PTHR14633:SF3">
    <property type="entry name" value="LITTLE ELONGATION COMPLEX SUBUNIT 2"/>
    <property type="match status" value="1"/>
</dbReference>
<organism evidence="3 4">
    <name type="scientific">Hydra vulgaris</name>
    <name type="common">Hydra</name>
    <name type="synonym">Hydra attenuata</name>
    <dbReference type="NCBI Taxonomy" id="6087"/>
    <lineage>
        <taxon>Eukaryota</taxon>
        <taxon>Metazoa</taxon>
        <taxon>Cnidaria</taxon>
        <taxon>Hydrozoa</taxon>
        <taxon>Hydroidolina</taxon>
        <taxon>Anthoathecata</taxon>
        <taxon>Aplanulata</taxon>
        <taxon>Hydridae</taxon>
        <taxon>Hydra</taxon>
    </lineage>
</organism>
<proteinExistence type="predicted"/>
<dbReference type="PANTHER" id="PTHR14633">
    <property type="entry name" value="LITTLE ELONGATION COMPLEX SUBUNIT 2"/>
    <property type="match status" value="1"/>
</dbReference>
<dbReference type="GeneID" id="101236021"/>
<evidence type="ECO:0000259" key="2">
    <source>
        <dbReference type="Pfam" id="PF10505"/>
    </source>
</evidence>
<feature type="region of interest" description="Disordered" evidence="1">
    <location>
        <begin position="568"/>
        <end position="588"/>
    </location>
</feature>
<feature type="compositionally biased region" description="Basic residues" evidence="1">
    <location>
        <begin position="568"/>
        <end position="584"/>
    </location>
</feature>
<evidence type="ECO:0000256" key="1">
    <source>
        <dbReference type="SAM" id="MobiDB-lite"/>
    </source>
</evidence>
<gene>
    <name evidence="4" type="primary">LOC101236021</name>
</gene>
<protein>
    <submittedName>
        <fullName evidence="4">Uncharacterized protein LOC101236021 isoform X2</fullName>
    </submittedName>
</protein>
<reference evidence="3" key="1">
    <citation type="submission" date="2025-05" db="UniProtKB">
        <authorList>
            <consortium name="RefSeq"/>
        </authorList>
    </citation>
    <scope>NUCLEOTIDE SEQUENCE [LARGE SCALE GENOMIC DNA]</scope>
</reference>